<evidence type="ECO:0000256" key="6">
    <source>
        <dbReference type="PROSITE-ProRule" id="PRU00354"/>
    </source>
</evidence>
<dbReference type="GO" id="GO:0004766">
    <property type="term" value="F:spermidine synthase activity"/>
    <property type="evidence" value="ECO:0007669"/>
    <property type="project" value="UniProtKB-UniRule"/>
</dbReference>
<dbReference type="Pfam" id="PF01564">
    <property type="entry name" value="Spermine_synth"/>
    <property type="match status" value="1"/>
</dbReference>
<dbReference type="InterPro" id="IPR030373">
    <property type="entry name" value="PABS_CS"/>
</dbReference>
<comment type="catalytic activity">
    <reaction evidence="5">
        <text>S-adenosyl 3-(methylsulfanyl)propylamine + putrescine = S-methyl-5'-thioadenosine + spermidine + H(+)</text>
        <dbReference type="Rhea" id="RHEA:12721"/>
        <dbReference type="ChEBI" id="CHEBI:15378"/>
        <dbReference type="ChEBI" id="CHEBI:17509"/>
        <dbReference type="ChEBI" id="CHEBI:57443"/>
        <dbReference type="ChEBI" id="CHEBI:57834"/>
        <dbReference type="ChEBI" id="CHEBI:326268"/>
        <dbReference type="EC" id="2.5.1.16"/>
    </reaction>
</comment>
<feature type="binding site" evidence="5">
    <location>
        <position position="173"/>
    </location>
    <ligand>
        <name>S-methyl-5'-thioadenosine</name>
        <dbReference type="ChEBI" id="CHEBI:17509"/>
    </ligand>
</feature>
<dbReference type="GO" id="GO:0005829">
    <property type="term" value="C:cytosol"/>
    <property type="evidence" value="ECO:0007669"/>
    <property type="project" value="TreeGrafter"/>
</dbReference>
<evidence type="ECO:0000259" key="7">
    <source>
        <dbReference type="PROSITE" id="PS51006"/>
    </source>
</evidence>
<dbReference type="PANTHER" id="PTHR11558">
    <property type="entry name" value="SPERMIDINE/SPERMINE SYNTHASE"/>
    <property type="match status" value="1"/>
</dbReference>
<feature type="binding site" evidence="5">
    <location>
        <position position="92"/>
    </location>
    <ligand>
        <name>spermidine</name>
        <dbReference type="ChEBI" id="CHEBI:57834"/>
    </ligand>
</feature>
<dbReference type="GO" id="GO:0008295">
    <property type="term" value="P:spermidine biosynthetic process"/>
    <property type="evidence" value="ECO:0007669"/>
    <property type="project" value="UniProtKB-UniRule"/>
</dbReference>
<evidence type="ECO:0000256" key="4">
    <source>
        <dbReference type="ARBA" id="ARBA00023115"/>
    </source>
</evidence>
<gene>
    <name evidence="5 8" type="primary">speE</name>
    <name evidence="8" type="ORF">I8J34_02130</name>
</gene>
<dbReference type="EMBL" id="JAEKFT010000002">
    <property type="protein sequence ID" value="MBT0959960.1"/>
    <property type="molecule type" value="Genomic_DNA"/>
</dbReference>
<dbReference type="NCBIfam" id="NF002010">
    <property type="entry name" value="PRK00811.1"/>
    <property type="match status" value="1"/>
</dbReference>
<feature type="domain" description="PABS" evidence="7">
    <location>
        <begin position="6"/>
        <end position="245"/>
    </location>
</feature>
<dbReference type="CDD" id="cd02440">
    <property type="entry name" value="AdoMet_MTases"/>
    <property type="match status" value="1"/>
</dbReference>
<feature type="binding site" evidence="5">
    <location>
        <position position="112"/>
    </location>
    <ligand>
        <name>S-methyl-5'-thioadenosine</name>
        <dbReference type="ChEBI" id="CHEBI:17509"/>
    </ligand>
</feature>
<dbReference type="PANTHER" id="PTHR11558:SF11">
    <property type="entry name" value="SPERMIDINE SYNTHASE"/>
    <property type="match status" value="1"/>
</dbReference>
<dbReference type="InterPro" id="IPR037163">
    <property type="entry name" value="Spermidine_synt_N_sf"/>
</dbReference>
<accession>A0A944D505</accession>
<name>A0A944D505_DENI1</name>
<dbReference type="HAMAP" id="MF_00198">
    <property type="entry name" value="Spermidine_synth"/>
    <property type="match status" value="1"/>
</dbReference>
<comment type="function">
    <text evidence="5">Catalyzes the irreversible transfer of a propylamine group from the amino donor S-adenosylmethioninamine (decarboxy-AdoMet) to putrescine (1,4-diaminobutane) to yield spermidine.</text>
</comment>
<dbReference type="Gene3D" id="3.40.50.150">
    <property type="entry name" value="Vaccinia Virus protein VP39"/>
    <property type="match status" value="1"/>
</dbReference>
<dbReference type="Proteomes" id="UP000694660">
    <property type="component" value="Unassembled WGS sequence"/>
</dbReference>
<organism evidence="8 9">
    <name type="scientific">Denitromonas iodatirespirans</name>
    <dbReference type="NCBI Taxonomy" id="2795389"/>
    <lineage>
        <taxon>Bacteria</taxon>
        <taxon>Pseudomonadati</taxon>
        <taxon>Pseudomonadota</taxon>
        <taxon>Betaproteobacteria</taxon>
        <taxon>Rhodocyclales</taxon>
        <taxon>Zoogloeaceae</taxon>
        <taxon>Denitromonas</taxon>
    </lineage>
</organism>
<dbReference type="PROSITE" id="PS51006">
    <property type="entry name" value="PABS_2"/>
    <property type="match status" value="1"/>
</dbReference>
<comment type="caution">
    <text evidence="5">Lacks conserved residue(s) required for the propagation of feature annotation.</text>
</comment>
<dbReference type="InterPro" id="IPR030374">
    <property type="entry name" value="PABS"/>
</dbReference>
<keyword evidence="9" id="KW-1185">Reference proteome</keyword>
<feature type="binding site" evidence="5">
    <location>
        <begin position="144"/>
        <end position="145"/>
    </location>
    <ligand>
        <name>S-methyl-5'-thioadenosine</name>
        <dbReference type="ChEBI" id="CHEBI:17509"/>
    </ligand>
</feature>
<dbReference type="InterPro" id="IPR001045">
    <property type="entry name" value="Spermi_synthase"/>
</dbReference>
<sequence length="295" mass="33076">MSDSVESGPRLTEALNAHAGHYLSAGRLIEKGETPYQSYEVWDTPQFGRLFRLDGYFMTSEGDEFFYHENLIHVPCITQDAPARALIIGGGDGGSADELFKHPSMTRVALVELDEKVVDIARQHLPAVHNGALDDPRLDLHIADGLRYVRETAPAAGERFDLIVLDLTDPIGPAEALYTEAFFTDCKRLLSHQGALSLHLGAPIFQPERVADLMDRLLAVFTIVRPHFHYIPLYGSLWGMACASDHIDPLALSADEIERRIAERQLRQLQYYNGDTHRAAFAQPNYLRQCLNPQR</sequence>
<evidence type="ECO:0000256" key="1">
    <source>
        <dbReference type="ARBA" id="ARBA00007867"/>
    </source>
</evidence>
<reference evidence="9" key="1">
    <citation type="journal article" date="2022" name="ISME J.">
        <title>Genetic and phylogenetic analysis of dissimilatory iodate-reducing bacteria identifies potential niches across the world's oceans.</title>
        <authorList>
            <person name="Reyes-Umana V."/>
            <person name="Henning Z."/>
            <person name="Lee K."/>
            <person name="Barnum T.P."/>
            <person name="Coates J.D."/>
        </authorList>
    </citation>
    <scope>NUCLEOTIDE SEQUENCE [LARGE SCALE GENOMIC DNA]</scope>
    <source>
        <strain evidence="9">IR12</strain>
    </source>
</reference>
<keyword evidence="2 5" id="KW-0808">Transferase</keyword>
<comment type="similarity">
    <text evidence="1 5">Belongs to the spermidine/spermine synthase family.</text>
</comment>
<dbReference type="EC" id="2.5.1.16" evidence="5"/>
<dbReference type="SUPFAM" id="SSF53335">
    <property type="entry name" value="S-adenosyl-L-methionine-dependent methyltransferases"/>
    <property type="match status" value="1"/>
</dbReference>
<protein>
    <recommendedName>
        <fullName evidence="5">Polyamine aminopropyltransferase</fullName>
    </recommendedName>
    <alternativeName>
        <fullName evidence="5">Putrescine aminopropyltransferase</fullName>
        <shortName evidence="5">PAPT</shortName>
    </alternativeName>
    <alternativeName>
        <fullName evidence="5">Spermidine synthase</fullName>
        <shortName evidence="5">SPDS</shortName>
        <shortName evidence="5">SPDSY</shortName>
        <ecNumber evidence="5">2.5.1.16</ecNumber>
    </alternativeName>
</protein>
<evidence type="ECO:0000256" key="2">
    <source>
        <dbReference type="ARBA" id="ARBA00022679"/>
    </source>
</evidence>
<dbReference type="RefSeq" id="WP_214359723.1">
    <property type="nucleotide sequence ID" value="NZ_JAEKFT010000002.1"/>
</dbReference>
<keyword evidence="3 5" id="KW-0745">Spermidine biosynthesis</keyword>
<dbReference type="AlphaFoldDB" id="A0A944D505"/>
<feature type="binding site" evidence="5">
    <location>
        <position position="37"/>
    </location>
    <ligand>
        <name>S-methyl-5'-thioadenosine</name>
        <dbReference type="ChEBI" id="CHEBI:17509"/>
    </ligand>
</feature>
<dbReference type="Gene3D" id="2.30.140.10">
    <property type="entry name" value="Spermidine synthase, tetramerisation domain"/>
    <property type="match status" value="1"/>
</dbReference>
<evidence type="ECO:0000256" key="3">
    <source>
        <dbReference type="ARBA" id="ARBA00023066"/>
    </source>
</evidence>
<proteinExistence type="inferred from homology"/>
<evidence type="ECO:0000313" key="9">
    <source>
        <dbReference type="Proteomes" id="UP000694660"/>
    </source>
</evidence>
<evidence type="ECO:0000256" key="5">
    <source>
        <dbReference type="HAMAP-Rule" id="MF_00198"/>
    </source>
</evidence>
<dbReference type="PROSITE" id="PS01330">
    <property type="entry name" value="PABS_1"/>
    <property type="match status" value="1"/>
</dbReference>
<comment type="subunit">
    <text evidence="5">Homodimer or homotetramer.</text>
</comment>
<keyword evidence="4 5" id="KW-0620">Polyamine biosynthesis</keyword>
<comment type="caution">
    <text evidence="8">The sequence shown here is derived from an EMBL/GenBank/DDBJ whole genome shotgun (WGS) entry which is preliminary data.</text>
</comment>
<feature type="binding site" evidence="5">
    <location>
        <position position="68"/>
    </location>
    <ligand>
        <name>spermidine</name>
        <dbReference type="ChEBI" id="CHEBI:57834"/>
    </ligand>
</feature>
<evidence type="ECO:0000313" key="8">
    <source>
        <dbReference type="EMBL" id="MBT0959960.1"/>
    </source>
</evidence>
<comment type="pathway">
    <text evidence="5">Amine and polyamine biosynthesis; spermidine biosynthesis; spermidine from putrescine: step 1/1.</text>
</comment>
<feature type="active site" description="Proton acceptor" evidence="5 6">
    <location>
        <position position="166"/>
    </location>
</feature>
<dbReference type="InterPro" id="IPR029063">
    <property type="entry name" value="SAM-dependent_MTases_sf"/>
</dbReference>